<proteinExistence type="predicted"/>
<dbReference type="PROSITE" id="PS50090">
    <property type="entry name" value="MYB_LIKE"/>
    <property type="match status" value="1"/>
</dbReference>
<evidence type="ECO:0000256" key="1">
    <source>
        <dbReference type="ARBA" id="ARBA00004123"/>
    </source>
</evidence>
<dbReference type="PROSITE" id="PS51294">
    <property type="entry name" value="HTH_MYB"/>
    <property type="match status" value="1"/>
</dbReference>
<feature type="signal peptide" evidence="6">
    <location>
        <begin position="1"/>
        <end position="23"/>
    </location>
</feature>
<dbReference type="SUPFAM" id="SSF46689">
    <property type="entry name" value="Homeodomain-like"/>
    <property type="match status" value="1"/>
</dbReference>
<dbReference type="Pfam" id="PF00249">
    <property type="entry name" value="Myb_DNA-binding"/>
    <property type="match status" value="1"/>
</dbReference>
<dbReference type="PANTHER" id="PTHR47994">
    <property type="entry name" value="F14D16.11-RELATED"/>
    <property type="match status" value="1"/>
</dbReference>
<keyword evidence="6" id="KW-0732">Signal</keyword>
<dbReference type="InterPro" id="IPR017930">
    <property type="entry name" value="Myb_dom"/>
</dbReference>
<evidence type="ECO:0000256" key="4">
    <source>
        <dbReference type="ARBA" id="ARBA00023242"/>
    </source>
</evidence>
<gene>
    <name evidence="9" type="ORF">glysoja_049861</name>
</gene>
<dbReference type="PANTHER" id="PTHR47994:SF5">
    <property type="entry name" value="F14D16.11-RELATED"/>
    <property type="match status" value="1"/>
</dbReference>
<dbReference type="EMBL" id="KN656079">
    <property type="protein sequence ID" value="KHN23691.1"/>
    <property type="molecule type" value="Genomic_DNA"/>
</dbReference>
<dbReference type="InterPro" id="IPR009057">
    <property type="entry name" value="Homeodomain-like_sf"/>
</dbReference>
<name>A0A0B2QQ80_GLYSO</name>
<dbReference type="AlphaFoldDB" id="A0A0B2QQ80"/>
<comment type="subcellular location">
    <subcellularLocation>
        <location evidence="1">Nucleus</location>
    </subcellularLocation>
</comment>
<evidence type="ECO:0000256" key="5">
    <source>
        <dbReference type="SAM" id="MobiDB-lite"/>
    </source>
</evidence>
<feature type="compositionally biased region" description="Polar residues" evidence="5">
    <location>
        <begin position="71"/>
        <end position="82"/>
    </location>
</feature>
<dbReference type="InterPro" id="IPR015495">
    <property type="entry name" value="Myb_TF_plants"/>
</dbReference>
<accession>A0A0B2QQ80</accession>
<dbReference type="GO" id="GO:0003677">
    <property type="term" value="F:DNA binding"/>
    <property type="evidence" value="ECO:0007669"/>
    <property type="project" value="UniProtKB-KW"/>
</dbReference>
<protein>
    <submittedName>
        <fullName evidence="9">Protein ODORANT1</fullName>
    </submittedName>
</protein>
<evidence type="ECO:0000256" key="3">
    <source>
        <dbReference type="ARBA" id="ARBA00023125"/>
    </source>
</evidence>
<keyword evidence="3" id="KW-0238">DNA-binding</keyword>
<evidence type="ECO:0000259" key="8">
    <source>
        <dbReference type="PROSITE" id="PS51294"/>
    </source>
</evidence>
<keyword evidence="2" id="KW-0677">Repeat</keyword>
<feature type="domain" description="Myb-like" evidence="7">
    <location>
        <begin position="14"/>
        <end position="41"/>
    </location>
</feature>
<feature type="compositionally biased region" description="Polar residues" evidence="5">
    <location>
        <begin position="110"/>
        <end position="141"/>
    </location>
</feature>
<organism evidence="9">
    <name type="scientific">Glycine soja</name>
    <name type="common">Wild soybean</name>
    <dbReference type="NCBI Taxonomy" id="3848"/>
    <lineage>
        <taxon>Eukaryota</taxon>
        <taxon>Viridiplantae</taxon>
        <taxon>Streptophyta</taxon>
        <taxon>Embryophyta</taxon>
        <taxon>Tracheophyta</taxon>
        <taxon>Spermatophyta</taxon>
        <taxon>Magnoliopsida</taxon>
        <taxon>eudicotyledons</taxon>
        <taxon>Gunneridae</taxon>
        <taxon>Pentapetalae</taxon>
        <taxon>rosids</taxon>
        <taxon>fabids</taxon>
        <taxon>Fabales</taxon>
        <taxon>Fabaceae</taxon>
        <taxon>Papilionoideae</taxon>
        <taxon>50 kb inversion clade</taxon>
        <taxon>NPAAA clade</taxon>
        <taxon>indigoferoid/millettioid clade</taxon>
        <taxon>Phaseoleae</taxon>
        <taxon>Glycine</taxon>
        <taxon>Glycine subgen. Soja</taxon>
    </lineage>
</organism>
<dbReference type="CDD" id="cd00167">
    <property type="entry name" value="SANT"/>
    <property type="match status" value="1"/>
</dbReference>
<sequence>MFFVSWFCICVFDGCIRWSRIAAQLSGRTDNEIKNLWNSFLKKKHRQRGIHPNTHQPLSEIENDKDKPITANKSNQKASNEVMSLVEPPKPKPIATTATTSMPMDRYSLEVSSTSKISSGNNNNTLDRFDNSMTSSDMMGM</sequence>
<evidence type="ECO:0000313" key="9">
    <source>
        <dbReference type="EMBL" id="KHN23691.1"/>
    </source>
</evidence>
<reference evidence="9" key="1">
    <citation type="submission" date="2014-07" db="EMBL/GenBank/DDBJ databases">
        <title>Identification of a novel salt tolerance gene in wild soybean by whole-genome sequencing.</title>
        <authorList>
            <person name="Lam H.-M."/>
            <person name="Qi X."/>
            <person name="Li M.-W."/>
            <person name="Liu X."/>
            <person name="Xie M."/>
            <person name="Ni M."/>
            <person name="Xu X."/>
        </authorList>
    </citation>
    <scope>NUCLEOTIDE SEQUENCE [LARGE SCALE GENOMIC DNA]</scope>
    <source>
        <tissue evidence="9">Root</tissue>
    </source>
</reference>
<feature type="chain" id="PRO_5002074740" evidence="6">
    <location>
        <begin position="24"/>
        <end position="141"/>
    </location>
</feature>
<dbReference type="InterPro" id="IPR001005">
    <property type="entry name" value="SANT/Myb"/>
</dbReference>
<dbReference type="Gene3D" id="1.10.10.60">
    <property type="entry name" value="Homeodomain-like"/>
    <property type="match status" value="1"/>
</dbReference>
<feature type="region of interest" description="Disordered" evidence="5">
    <location>
        <begin position="44"/>
        <end position="141"/>
    </location>
</feature>
<keyword evidence="4" id="KW-0539">Nucleus</keyword>
<evidence type="ECO:0000259" key="7">
    <source>
        <dbReference type="PROSITE" id="PS50090"/>
    </source>
</evidence>
<dbReference type="GO" id="GO:0005634">
    <property type="term" value="C:nucleus"/>
    <property type="evidence" value="ECO:0007669"/>
    <property type="project" value="UniProtKB-SubCell"/>
</dbReference>
<feature type="domain" description="HTH myb-type" evidence="8">
    <location>
        <begin position="17"/>
        <end position="45"/>
    </location>
</feature>
<dbReference type="Proteomes" id="UP000053555">
    <property type="component" value="Unassembled WGS sequence"/>
</dbReference>
<evidence type="ECO:0000256" key="6">
    <source>
        <dbReference type="SAM" id="SignalP"/>
    </source>
</evidence>
<evidence type="ECO:0000256" key="2">
    <source>
        <dbReference type="ARBA" id="ARBA00022737"/>
    </source>
</evidence>